<evidence type="ECO:0000313" key="10">
    <source>
        <dbReference type="Proteomes" id="UP000239698"/>
    </source>
</evidence>
<name>A0ABD6W996_RATRA</name>
<dbReference type="Proteomes" id="UP000237881">
    <property type="component" value="Unassembled WGS sequence"/>
</dbReference>
<dbReference type="Proteomes" id="UP000239698">
    <property type="component" value="Unassembled WGS sequence"/>
</dbReference>
<keyword evidence="1" id="KW-0645">Protease</keyword>
<evidence type="ECO:0000256" key="3">
    <source>
        <dbReference type="ARBA" id="ARBA00022801"/>
    </source>
</evidence>
<evidence type="ECO:0000259" key="6">
    <source>
        <dbReference type="Pfam" id="PF00413"/>
    </source>
</evidence>
<dbReference type="SUPFAM" id="SSF55486">
    <property type="entry name" value="Metalloproteases ('zincins'), catalytic domain"/>
    <property type="match status" value="1"/>
</dbReference>
<evidence type="ECO:0000256" key="2">
    <source>
        <dbReference type="ARBA" id="ARBA00022723"/>
    </source>
</evidence>
<dbReference type="GO" id="GO:0008233">
    <property type="term" value="F:peptidase activity"/>
    <property type="evidence" value="ECO:0007669"/>
    <property type="project" value="UniProtKB-KW"/>
</dbReference>
<comment type="caution">
    <text evidence="7">The sequence shown here is derived from an EMBL/GenBank/DDBJ whole genome shotgun (WGS) entry which is preliminary data.</text>
</comment>
<feature type="domain" description="Peptidase M10 metallopeptidase" evidence="6">
    <location>
        <begin position="259"/>
        <end position="338"/>
    </location>
</feature>
<evidence type="ECO:0000256" key="5">
    <source>
        <dbReference type="SAM" id="SignalP"/>
    </source>
</evidence>
<dbReference type="AlphaFoldDB" id="A0ABD6W996"/>
<dbReference type="Pfam" id="PF00413">
    <property type="entry name" value="Peptidase_M10"/>
    <property type="match status" value="1"/>
</dbReference>
<dbReference type="GO" id="GO:0006508">
    <property type="term" value="P:proteolysis"/>
    <property type="evidence" value="ECO:0007669"/>
    <property type="project" value="UniProtKB-KW"/>
</dbReference>
<organism evidence="7 9">
    <name type="scientific">Rathayibacter rathayi</name>
    <name type="common">Corynebacterium rathayi</name>
    <dbReference type="NCBI Taxonomy" id="33887"/>
    <lineage>
        <taxon>Bacteria</taxon>
        <taxon>Bacillati</taxon>
        <taxon>Actinomycetota</taxon>
        <taxon>Actinomycetes</taxon>
        <taxon>Micrococcales</taxon>
        <taxon>Microbacteriaceae</taxon>
        <taxon>Rathayibacter</taxon>
    </lineage>
</organism>
<keyword evidence="4" id="KW-0862">Zinc</keyword>
<keyword evidence="2" id="KW-0479">Metal-binding</keyword>
<evidence type="ECO:0000313" key="9">
    <source>
        <dbReference type="Proteomes" id="UP000237881"/>
    </source>
</evidence>
<dbReference type="Gene3D" id="3.40.390.10">
    <property type="entry name" value="Collagenase (Catalytic Domain)"/>
    <property type="match status" value="1"/>
</dbReference>
<dbReference type="RefSeq" id="WP_102063264.1">
    <property type="nucleotide sequence ID" value="NZ_CP028129.1"/>
</dbReference>
<dbReference type="GO" id="GO:0046872">
    <property type="term" value="F:metal ion binding"/>
    <property type="evidence" value="ECO:0007669"/>
    <property type="project" value="UniProtKB-KW"/>
</dbReference>
<keyword evidence="10" id="KW-1185">Reference proteome</keyword>
<gene>
    <name evidence="7" type="ORF">C5C04_06445</name>
    <name evidence="8" type="ORF">C5C40_06110</name>
</gene>
<keyword evidence="5" id="KW-0732">Signal</keyword>
<dbReference type="KEGG" id="rry:C1O28_13915"/>
<dbReference type="InterPro" id="IPR024079">
    <property type="entry name" value="MetalloPept_cat_dom_sf"/>
</dbReference>
<sequence>MSKHTVRPRSAGALAAALAAAALVTLGAASPASASAPACPTDTTIDGSRLASISPECSFAGDQVNVGGMVMGIPQPGGSLQASSVVAAGRQDVSDVVVYRAADGAVAAVAGDQEFGSEGALAALRSESSTVAASAHPAVSTAEHSSVPGCDERNAYSLRGGKWNSTYEWSYNGAGAPVGNGAARIRDALDNVTGGVTRCGSNVALTASHRYLGTSHDSVDVTSAGGCTTGSNRNTIGWGELSEPYIATTCTSTQDGIIVSADIKFNNRVAWWDNSGAACHGATYDLQGTAAHEVGHVFGLGHVDASTHQVMKPNSDPCEFLQEKLGAGDAEGLKRLYG</sequence>
<evidence type="ECO:0000313" key="8">
    <source>
        <dbReference type="EMBL" id="PPH77762.1"/>
    </source>
</evidence>
<dbReference type="EMBL" id="PSUL01000010">
    <property type="protein sequence ID" value="PPF14590.1"/>
    <property type="molecule type" value="Genomic_DNA"/>
</dbReference>
<feature type="chain" id="PRO_5044727302" description="Peptidase M10 metallopeptidase domain-containing protein" evidence="5">
    <location>
        <begin position="35"/>
        <end position="338"/>
    </location>
</feature>
<feature type="signal peptide" evidence="5">
    <location>
        <begin position="1"/>
        <end position="34"/>
    </location>
</feature>
<keyword evidence="3" id="KW-0378">Hydrolase</keyword>
<dbReference type="GeneID" id="49821571"/>
<evidence type="ECO:0000256" key="1">
    <source>
        <dbReference type="ARBA" id="ARBA00022670"/>
    </source>
</evidence>
<dbReference type="EMBL" id="PSVT01000009">
    <property type="protein sequence ID" value="PPH77762.1"/>
    <property type="molecule type" value="Genomic_DNA"/>
</dbReference>
<proteinExistence type="predicted"/>
<evidence type="ECO:0000256" key="4">
    <source>
        <dbReference type="ARBA" id="ARBA00022833"/>
    </source>
</evidence>
<evidence type="ECO:0000313" key="7">
    <source>
        <dbReference type="EMBL" id="PPF14590.1"/>
    </source>
</evidence>
<accession>A0ABD6W996</accession>
<protein>
    <recommendedName>
        <fullName evidence="6">Peptidase M10 metallopeptidase domain-containing protein</fullName>
    </recommendedName>
</protein>
<dbReference type="InterPro" id="IPR001818">
    <property type="entry name" value="Pept_M10_metallopeptidase"/>
</dbReference>
<reference evidence="9 10" key="1">
    <citation type="submission" date="2018-02" db="EMBL/GenBank/DDBJ databases">
        <title>Bacteriophage NCPPB3778 and a type I-E CRISPR drive the evolution of the US Biological Select Agent, Rathayibacter toxicus.</title>
        <authorList>
            <person name="Davis E.W.II."/>
            <person name="Tabima J.F."/>
            <person name="Weisberg A.J."/>
            <person name="Lopes L.D."/>
            <person name="Wiseman M.S."/>
            <person name="Wiseman M.S."/>
            <person name="Pupko T."/>
            <person name="Belcher M.S."/>
            <person name="Sechler A.J."/>
            <person name="Tancos M.A."/>
            <person name="Schroeder B.K."/>
            <person name="Murray T.D."/>
            <person name="Luster D.G."/>
            <person name="Schneider W.L."/>
            <person name="Rogers E."/>
            <person name="Andreote F.D."/>
            <person name="Grunwald N.J."/>
            <person name="Putnam M.L."/>
            <person name="Chang J.H."/>
        </authorList>
    </citation>
    <scope>NUCLEOTIDE SEQUENCE [LARGE SCALE GENOMIC DNA]</scope>
    <source>
        <strain evidence="8 10">AY1D6</strain>
        <strain evidence="7 9">AY1I9</strain>
    </source>
</reference>